<dbReference type="Proteomes" id="UP000182190">
    <property type="component" value="Unassembled WGS sequence"/>
</dbReference>
<comment type="pathway">
    <text evidence="2">Carbohydrate biosynthesis; dTDP-L-rhamnose biosynthesis.</text>
</comment>
<keyword evidence="2" id="KW-0521">NADP</keyword>
<sequence>MNILVIGASGLVGSHLLQTCQQRGWNVMGTSHNVPQPGLIPLEITDETSVKSLITQSQPKVVFLPAFLSNVDYCEQNPEETYQINVVGCLNVAQATREVGAKFIFYSSDYVFNGENGPYQEIDEPDPICVYGRQKLEVEHKISELLDNYLICRIAWVYGQEKQGKNFVLRLISTLKNHQTIRVPQDQIGSPTWANDIAEASCRLIEVEAKGLFHTTGSDCINRYQFAVKIAEMFGLDADLIIPVNTSQLNQVAPRPLKCGMRCDRLNQMLNWNLRGVVDGLSHIK</sequence>
<dbReference type="EC" id="1.1.1.133" evidence="2"/>
<dbReference type="GO" id="GO:0019305">
    <property type="term" value="P:dTDP-rhamnose biosynthetic process"/>
    <property type="evidence" value="ECO:0007669"/>
    <property type="project" value="UniProtKB-UniPathway"/>
</dbReference>
<proteinExistence type="inferred from homology"/>
<evidence type="ECO:0000313" key="5">
    <source>
        <dbReference type="Proteomes" id="UP000182190"/>
    </source>
</evidence>
<accession>A0A7Z9C054</accession>
<organism evidence="4 5">
    <name type="scientific">Planktothrix paucivesiculata PCC 9631</name>
    <dbReference type="NCBI Taxonomy" id="671071"/>
    <lineage>
        <taxon>Bacteria</taxon>
        <taxon>Bacillati</taxon>
        <taxon>Cyanobacteriota</taxon>
        <taxon>Cyanophyceae</taxon>
        <taxon>Oscillatoriophycideae</taxon>
        <taxon>Oscillatoriales</taxon>
        <taxon>Microcoleaceae</taxon>
        <taxon>Planktothrix</taxon>
    </lineage>
</organism>
<dbReference type="PANTHER" id="PTHR10491">
    <property type="entry name" value="DTDP-4-DEHYDRORHAMNOSE REDUCTASE"/>
    <property type="match status" value="1"/>
</dbReference>
<dbReference type="PANTHER" id="PTHR10491:SF4">
    <property type="entry name" value="METHIONINE ADENOSYLTRANSFERASE 2 SUBUNIT BETA"/>
    <property type="match status" value="1"/>
</dbReference>
<protein>
    <recommendedName>
        <fullName evidence="2">dTDP-4-dehydrorhamnose reductase</fullName>
        <ecNumber evidence="2">1.1.1.133</ecNumber>
    </recommendedName>
</protein>
<dbReference type="OrthoDB" id="9803892at2"/>
<dbReference type="UniPathway" id="UPA00124"/>
<name>A0A7Z9C054_9CYAN</name>
<dbReference type="InterPro" id="IPR036291">
    <property type="entry name" value="NAD(P)-bd_dom_sf"/>
</dbReference>
<evidence type="ECO:0000313" key="4">
    <source>
        <dbReference type="EMBL" id="VXD24625.1"/>
    </source>
</evidence>
<dbReference type="AlphaFoldDB" id="A0A7Z9C054"/>
<dbReference type="InterPro" id="IPR005913">
    <property type="entry name" value="dTDP_dehydrorham_reduct"/>
</dbReference>
<comment type="similarity">
    <text evidence="1 2">Belongs to the dTDP-4-dehydrorhamnose reductase family.</text>
</comment>
<evidence type="ECO:0000256" key="1">
    <source>
        <dbReference type="ARBA" id="ARBA00010944"/>
    </source>
</evidence>
<reference evidence="4" key="1">
    <citation type="submission" date="2019-10" db="EMBL/GenBank/DDBJ databases">
        <authorList>
            <consortium name="Genoscope - CEA"/>
            <person name="William W."/>
        </authorList>
    </citation>
    <scope>NUCLEOTIDE SEQUENCE [LARGE SCALE GENOMIC DNA]</scope>
    <source>
        <strain evidence="4">BBR_PRJEB10994</strain>
    </source>
</reference>
<dbReference type="Gene3D" id="3.40.50.720">
    <property type="entry name" value="NAD(P)-binding Rossmann-like Domain"/>
    <property type="match status" value="1"/>
</dbReference>
<dbReference type="SUPFAM" id="SSF51735">
    <property type="entry name" value="NAD(P)-binding Rossmann-fold domains"/>
    <property type="match status" value="1"/>
</dbReference>
<keyword evidence="2 4" id="KW-0560">Oxidoreductase</keyword>
<dbReference type="InterPro" id="IPR029903">
    <property type="entry name" value="RmlD-like-bd"/>
</dbReference>
<dbReference type="CDD" id="cd05254">
    <property type="entry name" value="dTDP_HR_like_SDR_e"/>
    <property type="match status" value="1"/>
</dbReference>
<dbReference type="RefSeq" id="WP_083622058.1">
    <property type="nucleotide sequence ID" value="NZ_LR735018.1"/>
</dbReference>
<comment type="function">
    <text evidence="2">Catalyzes the reduction of dTDP-6-deoxy-L-lyxo-4-hexulose to yield dTDP-L-rhamnose.</text>
</comment>
<dbReference type="GO" id="GO:0008831">
    <property type="term" value="F:dTDP-4-dehydrorhamnose reductase activity"/>
    <property type="evidence" value="ECO:0007669"/>
    <property type="project" value="UniProtKB-EC"/>
</dbReference>
<evidence type="ECO:0000259" key="3">
    <source>
        <dbReference type="Pfam" id="PF04321"/>
    </source>
</evidence>
<dbReference type="Pfam" id="PF04321">
    <property type="entry name" value="RmlD_sub_bind"/>
    <property type="match status" value="1"/>
</dbReference>
<evidence type="ECO:0000256" key="2">
    <source>
        <dbReference type="RuleBase" id="RU364082"/>
    </source>
</evidence>
<feature type="domain" description="RmlD-like substrate binding" evidence="3">
    <location>
        <begin position="1"/>
        <end position="275"/>
    </location>
</feature>
<keyword evidence="5" id="KW-1185">Reference proteome</keyword>
<dbReference type="EMBL" id="CZCS02000229">
    <property type="protein sequence ID" value="VXD24625.1"/>
    <property type="molecule type" value="Genomic_DNA"/>
</dbReference>
<gene>
    <name evidence="4" type="ORF">PL9631_850048</name>
</gene>
<comment type="caution">
    <text evidence="4">The sequence shown here is derived from an EMBL/GenBank/DDBJ whole genome shotgun (WGS) entry which is preliminary data.</text>
</comment>